<evidence type="ECO:0000256" key="1">
    <source>
        <dbReference type="SAM" id="Phobius"/>
    </source>
</evidence>
<gene>
    <name evidence="2" type="ORF">GGQ55_003825</name>
</gene>
<comment type="caution">
    <text evidence="2">The sequence shown here is derived from an EMBL/GenBank/DDBJ whole genome shotgun (WGS) entry which is preliminary data.</text>
</comment>
<reference evidence="2 3" key="1">
    <citation type="submission" date="2020-07" db="EMBL/GenBank/DDBJ databases">
        <title>Sequencing the genomes of 1000 actinobacteria strains.</title>
        <authorList>
            <person name="Klenk H.-P."/>
        </authorList>
    </citation>
    <scope>NUCLEOTIDE SEQUENCE [LARGE SCALE GENOMIC DNA]</scope>
    <source>
        <strain evidence="2 3">DSM 104001</strain>
    </source>
</reference>
<dbReference type="EMBL" id="JACBZT010000001">
    <property type="protein sequence ID" value="NYJ07547.1"/>
    <property type="molecule type" value="Genomic_DNA"/>
</dbReference>
<keyword evidence="3" id="KW-1185">Reference proteome</keyword>
<feature type="transmembrane region" description="Helical" evidence="1">
    <location>
        <begin position="49"/>
        <end position="68"/>
    </location>
</feature>
<keyword evidence="1" id="KW-0812">Transmembrane</keyword>
<feature type="transmembrane region" description="Helical" evidence="1">
    <location>
        <begin position="75"/>
        <end position="94"/>
    </location>
</feature>
<feature type="transmembrane region" description="Helical" evidence="1">
    <location>
        <begin position="20"/>
        <end position="43"/>
    </location>
</feature>
<feature type="transmembrane region" description="Helical" evidence="1">
    <location>
        <begin position="157"/>
        <end position="180"/>
    </location>
</feature>
<feature type="transmembrane region" description="Helical" evidence="1">
    <location>
        <begin position="100"/>
        <end position="124"/>
    </location>
</feature>
<dbReference type="Pfam" id="PF03729">
    <property type="entry name" value="DUF308"/>
    <property type="match status" value="2"/>
</dbReference>
<dbReference type="InterPro" id="IPR052712">
    <property type="entry name" value="Acid_resist_chaperone_HdeD"/>
</dbReference>
<dbReference type="PANTHER" id="PTHR34989:SF1">
    <property type="entry name" value="PROTEIN HDED"/>
    <property type="match status" value="1"/>
</dbReference>
<proteinExistence type="predicted"/>
<dbReference type="InterPro" id="IPR005325">
    <property type="entry name" value="DUF308_memb"/>
</dbReference>
<dbReference type="GO" id="GO:0005886">
    <property type="term" value="C:plasma membrane"/>
    <property type="evidence" value="ECO:0007669"/>
    <property type="project" value="TreeGrafter"/>
</dbReference>
<name>A0A853CJ29_9ACTN</name>
<keyword evidence="1" id="KW-1133">Transmembrane helix</keyword>
<evidence type="ECO:0000313" key="2">
    <source>
        <dbReference type="EMBL" id="NYJ07547.1"/>
    </source>
</evidence>
<keyword evidence="1" id="KW-0472">Membrane</keyword>
<dbReference type="AlphaFoldDB" id="A0A853CJ29"/>
<dbReference type="RefSeq" id="WP_179719477.1">
    <property type="nucleotide sequence ID" value="NZ_JACBZT010000001.1"/>
</dbReference>
<protein>
    <submittedName>
        <fullName evidence="2">Uncharacterized membrane protein HdeD (DUF308 family)</fullName>
    </submittedName>
</protein>
<accession>A0A853CJ29</accession>
<sequence length="191" mass="19343">MAANVSSSYTDATPSKHTGVRVAVGLLGLAALVIGIVLLFNPVAAAKTLALLIGLSLLIGGLLEIAVGWDSGRRWASVVLGAILVIGGILAAAWPGATLFTVAFITGLSLIVHGAVRVGVAIVARREIPGWGWLALAGAVNVLIGVIAIAWPQATVFVLSFVLGLQIAVFGLLLLCAAFLRPGARTGAHTG</sequence>
<dbReference type="PANTHER" id="PTHR34989">
    <property type="entry name" value="PROTEIN HDED"/>
    <property type="match status" value="1"/>
</dbReference>
<organism evidence="2 3">
    <name type="scientific">Petropleomorpha daqingensis</name>
    <dbReference type="NCBI Taxonomy" id="2026353"/>
    <lineage>
        <taxon>Bacteria</taxon>
        <taxon>Bacillati</taxon>
        <taxon>Actinomycetota</taxon>
        <taxon>Actinomycetes</taxon>
        <taxon>Geodermatophilales</taxon>
        <taxon>Geodermatophilaceae</taxon>
        <taxon>Petropleomorpha</taxon>
    </lineage>
</organism>
<dbReference type="Proteomes" id="UP000541969">
    <property type="component" value="Unassembled WGS sequence"/>
</dbReference>
<evidence type="ECO:0000313" key="3">
    <source>
        <dbReference type="Proteomes" id="UP000541969"/>
    </source>
</evidence>
<feature type="transmembrane region" description="Helical" evidence="1">
    <location>
        <begin position="131"/>
        <end position="151"/>
    </location>
</feature>